<dbReference type="STRING" id="45351.A7T6Q4"/>
<feature type="region of interest" description="Disordered" evidence="11">
    <location>
        <begin position="113"/>
        <end position="133"/>
    </location>
</feature>
<feature type="non-terminal residue" evidence="12">
    <location>
        <position position="133"/>
    </location>
</feature>
<evidence type="ECO:0000256" key="11">
    <source>
        <dbReference type="SAM" id="MobiDB-lite"/>
    </source>
</evidence>
<evidence type="ECO:0000313" key="13">
    <source>
        <dbReference type="Proteomes" id="UP000001593"/>
    </source>
</evidence>
<keyword evidence="4" id="KW-1000">Mitochondrion outer membrane</keyword>
<evidence type="ECO:0000256" key="10">
    <source>
        <dbReference type="PROSITE-ProRule" id="PRU00339"/>
    </source>
</evidence>
<evidence type="ECO:0000256" key="3">
    <source>
        <dbReference type="ARBA" id="ARBA00022737"/>
    </source>
</evidence>
<proteinExistence type="inferred from homology"/>
<feature type="repeat" description="TPR" evidence="10">
    <location>
        <begin position="38"/>
        <end position="71"/>
    </location>
</feature>
<evidence type="ECO:0000256" key="1">
    <source>
        <dbReference type="ARBA" id="ARBA00004572"/>
    </source>
</evidence>
<dbReference type="eggNOG" id="KOG0547">
    <property type="taxonomic scope" value="Eukaryota"/>
</dbReference>
<keyword evidence="8" id="KW-0472">Membrane</keyword>
<evidence type="ECO:0000256" key="2">
    <source>
        <dbReference type="ARBA" id="ARBA00022692"/>
    </source>
</evidence>
<keyword evidence="2" id="KW-0812">Transmembrane</keyword>
<keyword evidence="7" id="KW-0496">Mitochondrion</keyword>
<evidence type="ECO:0000313" key="12">
    <source>
        <dbReference type="EMBL" id="EDO28351.1"/>
    </source>
</evidence>
<evidence type="ECO:0000256" key="5">
    <source>
        <dbReference type="ARBA" id="ARBA00022803"/>
    </source>
</evidence>
<evidence type="ECO:0000256" key="9">
    <source>
        <dbReference type="ARBA" id="ARBA00038030"/>
    </source>
</evidence>
<reference evidence="12 13" key="1">
    <citation type="journal article" date="2007" name="Science">
        <title>Sea anemone genome reveals ancestral eumetazoan gene repertoire and genomic organization.</title>
        <authorList>
            <person name="Putnam N.H."/>
            <person name="Srivastava M."/>
            <person name="Hellsten U."/>
            <person name="Dirks B."/>
            <person name="Chapman J."/>
            <person name="Salamov A."/>
            <person name="Terry A."/>
            <person name="Shapiro H."/>
            <person name="Lindquist E."/>
            <person name="Kapitonov V.V."/>
            <person name="Jurka J."/>
            <person name="Genikhovich G."/>
            <person name="Grigoriev I.V."/>
            <person name="Lucas S.M."/>
            <person name="Steele R.E."/>
            <person name="Finnerty J.R."/>
            <person name="Technau U."/>
            <person name="Martindale M.Q."/>
            <person name="Rokhsar D.S."/>
        </authorList>
    </citation>
    <scope>NUCLEOTIDE SEQUENCE [LARGE SCALE GENOMIC DNA]</scope>
    <source>
        <strain evidence="13">CH2 X CH6</strain>
    </source>
</reference>
<dbReference type="Gene3D" id="1.25.40.10">
    <property type="entry name" value="Tetratricopeptide repeat domain"/>
    <property type="match status" value="1"/>
</dbReference>
<evidence type="ECO:0000256" key="7">
    <source>
        <dbReference type="ARBA" id="ARBA00023128"/>
    </source>
</evidence>
<dbReference type="GO" id="GO:0005741">
    <property type="term" value="C:mitochondrial outer membrane"/>
    <property type="evidence" value="ECO:0007669"/>
    <property type="project" value="UniProtKB-SubCell"/>
</dbReference>
<dbReference type="AlphaFoldDB" id="A7T6Q4"/>
<evidence type="ECO:0000256" key="6">
    <source>
        <dbReference type="ARBA" id="ARBA00022989"/>
    </source>
</evidence>
<keyword evidence="13" id="KW-1185">Reference proteome</keyword>
<dbReference type="PANTHER" id="PTHR46208:SF1">
    <property type="entry name" value="MITOCHONDRIAL IMPORT RECEPTOR SUBUNIT TOM70"/>
    <property type="match status" value="1"/>
</dbReference>
<comment type="subcellular location">
    <subcellularLocation>
        <location evidence="1">Mitochondrion outer membrane</location>
        <topology evidence="1">Single-pass membrane protein</topology>
    </subcellularLocation>
</comment>
<evidence type="ECO:0000256" key="8">
    <source>
        <dbReference type="ARBA" id="ARBA00023136"/>
    </source>
</evidence>
<protein>
    <submittedName>
        <fullName evidence="12">Uncharacterized protein</fullName>
    </submittedName>
</protein>
<sequence>MALRGTMHTLMSQVKEAIDDLTQVIDMDDDKASTKLKINCLIKRGSLHIQETREVEADQDFKKAILLDPNNSDIYHHRAQSYHIMVVMCTTTYTYHGHNRKCYKSKDNLRKPVKNLTPQSNYNRKTLSIKSTK</sequence>
<dbReference type="PROSITE" id="PS50005">
    <property type="entry name" value="TPR"/>
    <property type="match status" value="1"/>
</dbReference>
<dbReference type="SUPFAM" id="SSF48452">
    <property type="entry name" value="TPR-like"/>
    <property type="match status" value="1"/>
</dbReference>
<organism evidence="12 13">
    <name type="scientific">Nematostella vectensis</name>
    <name type="common">Starlet sea anemone</name>
    <dbReference type="NCBI Taxonomy" id="45351"/>
    <lineage>
        <taxon>Eukaryota</taxon>
        <taxon>Metazoa</taxon>
        <taxon>Cnidaria</taxon>
        <taxon>Anthozoa</taxon>
        <taxon>Hexacorallia</taxon>
        <taxon>Actiniaria</taxon>
        <taxon>Edwardsiidae</taxon>
        <taxon>Nematostella</taxon>
    </lineage>
</organism>
<accession>A7T6Q4</accession>
<dbReference type="PANTHER" id="PTHR46208">
    <property type="entry name" value="MITOCHONDRIAL IMPORT RECEPTOR SUBUNIT TOM70"/>
    <property type="match status" value="1"/>
</dbReference>
<evidence type="ECO:0000256" key="4">
    <source>
        <dbReference type="ARBA" id="ARBA00022787"/>
    </source>
</evidence>
<dbReference type="PhylomeDB" id="A7T6Q4"/>
<dbReference type="Proteomes" id="UP000001593">
    <property type="component" value="Unassembled WGS sequence"/>
</dbReference>
<dbReference type="HOGENOM" id="CLU_1911931_0_0_1"/>
<gene>
    <name evidence="12" type="ORF">NEMVEDRAFT_v1g223100</name>
</gene>
<dbReference type="EMBL" id="DS471668">
    <property type="protein sequence ID" value="EDO28351.1"/>
    <property type="molecule type" value="Genomic_DNA"/>
</dbReference>
<keyword evidence="5 10" id="KW-0802">TPR repeat</keyword>
<feature type="compositionally biased region" description="Polar residues" evidence="11">
    <location>
        <begin position="116"/>
        <end position="133"/>
    </location>
</feature>
<dbReference type="InterPro" id="IPR019734">
    <property type="entry name" value="TPR_rpt"/>
</dbReference>
<dbReference type="InterPro" id="IPR011990">
    <property type="entry name" value="TPR-like_helical_dom_sf"/>
</dbReference>
<comment type="similarity">
    <text evidence="9">Belongs to the Tom70 family.</text>
</comment>
<keyword evidence="3" id="KW-0677">Repeat</keyword>
<keyword evidence="6" id="KW-1133">Transmembrane helix</keyword>
<dbReference type="InParanoid" id="A7T6Q4"/>
<name>A7T6Q4_NEMVE</name>